<dbReference type="CDD" id="cd01650">
    <property type="entry name" value="RT_nLTR_like"/>
    <property type="match status" value="1"/>
</dbReference>
<dbReference type="GO" id="GO:0003964">
    <property type="term" value="F:RNA-directed DNA polymerase activity"/>
    <property type="evidence" value="ECO:0007669"/>
    <property type="project" value="UniProtKB-KW"/>
</dbReference>
<accession>A0A4C1XY98</accession>
<feature type="domain" description="Reverse transcriptase" evidence="1">
    <location>
        <begin position="325"/>
        <end position="548"/>
    </location>
</feature>
<dbReference type="Proteomes" id="UP000299102">
    <property type="component" value="Unassembled WGS sequence"/>
</dbReference>
<sequence>METLAADLHFDIITPLTPTHYPNDVNRRPDILDIALLKGVALKLSCIETLQCLNSDHRPVLMRLGSLTGDCPPTVKTITNWQKVSTALEEIDTPMLNNIPNDIVSTDDIDNAIGALTNHIRTVVDDSSRTVPANSDRKELPRDVKELIRAKNAALRRASKYPTCENRSEARILQRKVRDRVREVRNENWSDLMVEIKPSHKAFWGLAKALKTEKAVPTPALRKLDNSIAFDDREKAECLADSIEQQCSENPAVDIEHVRRVEEEVRRRVSLPPKDDLDPITHDEVSKHIKALKIRKAPGADSISSKALKCFSAPLVTLLVAIFNACIKNCYFPAAWKEAVVIGIPKPGKPRDRPASYRPISLLSILGKLFEKTLKTRLSEHLIDKGLIINEQFGFRPNHSCPQQALRLVEYISEGFKVKRKTVAVFFDVAKAFDRAPRSPLLYSAYVNDIPRPKTGVQLALFADDTALFLRSNCLRNILPRLQRAIDELTQWLRLWRIEVNPEKSASIYFDYSPRKSTITVPLNTPYLRIQNQPIPWQKHYKYLGITLDRHLHFRDHIARVRKLAIFYLSRLYGMLGRKSKMSLRNKRTIYTMCIRPVMTYASPVFAHARPDILYDLQVVQNKFCRRAADAPWYVKNSTLHRDFELPTISKFMKDASERFFDIASNHPNPLLVEAVTYEPPPPNHFCRRPRNILTDPPDDLTVEVEKLIELNKMVTD</sequence>
<dbReference type="AlphaFoldDB" id="A0A4C1XY98"/>
<dbReference type="Pfam" id="PF00078">
    <property type="entry name" value="RVT_1"/>
    <property type="match status" value="2"/>
</dbReference>
<reference evidence="2 3" key="1">
    <citation type="journal article" date="2019" name="Commun. Biol.">
        <title>The bagworm genome reveals a unique fibroin gene that provides high tensile strength.</title>
        <authorList>
            <person name="Kono N."/>
            <person name="Nakamura H."/>
            <person name="Ohtoshi R."/>
            <person name="Tomita M."/>
            <person name="Numata K."/>
            <person name="Arakawa K."/>
        </authorList>
    </citation>
    <scope>NUCLEOTIDE SEQUENCE [LARGE SCALE GENOMIC DNA]</scope>
</reference>
<dbReference type="EMBL" id="BGZK01001016">
    <property type="protein sequence ID" value="GBP68576.1"/>
    <property type="molecule type" value="Genomic_DNA"/>
</dbReference>
<dbReference type="PANTHER" id="PTHR36688:SF2">
    <property type="entry name" value="ENDONUCLEASE_EXONUCLEASE_PHOSPHATASE DOMAIN-CONTAINING PROTEIN"/>
    <property type="match status" value="1"/>
</dbReference>
<keyword evidence="2" id="KW-0808">Transferase</keyword>
<dbReference type="InterPro" id="IPR052560">
    <property type="entry name" value="RdDP_mobile_element"/>
</dbReference>
<protein>
    <submittedName>
        <fullName evidence="2">Probable RNA-directed DNA polymerase from transposon BS</fullName>
    </submittedName>
</protein>
<keyword evidence="2" id="KW-0695">RNA-directed DNA polymerase</keyword>
<organism evidence="2 3">
    <name type="scientific">Eumeta variegata</name>
    <name type="common">Bagworm moth</name>
    <name type="synonym">Eumeta japonica</name>
    <dbReference type="NCBI Taxonomy" id="151549"/>
    <lineage>
        <taxon>Eukaryota</taxon>
        <taxon>Metazoa</taxon>
        <taxon>Ecdysozoa</taxon>
        <taxon>Arthropoda</taxon>
        <taxon>Hexapoda</taxon>
        <taxon>Insecta</taxon>
        <taxon>Pterygota</taxon>
        <taxon>Neoptera</taxon>
        <taxon>Endopterygota</taxon>
        <taxon>Lepidoptera</taxon>
        <taxon>Glossata</taxon>
        <taxon>Ditrysia</taxon>
        <taxon>Tineoidea</taxon>
        <taxon>Psychidae</taxon>
        <taxon>Oiketicinae</taxon>
        <taxon>Eumeta</taxon>
    </lineage>
</organism>
<dbReference type="InterPro" id="IPR000477">
    <property type="entry name" value="RT_dom"/>
</dbReference>
<evidence type="ECO:0000259" key="1">
    <source>
        <dbReference type="PROSITE" id="PS50878"/>
    </source>
</evidence>
<proteinExistence type="predicted"/>
<gene>
    <name evidence="2" type="primary">RTase</name>
    <name evidence="2" type="ORF">EVAR_46916_1</name>
</gene>
<evidence type="ECO:0000313" key="3">
    <source>
        <dbReference type="Proteomes" id="UP000299102"/>
    </source>
</evidence>
<evidence type="ECO:0000313" key="2">
    <source>
        <dbReference type="EMBL" id="GBP68576.1"/>
    </source>
</evidence>
<dbReference type="PROSITE" id="PS50878">
    <property type="entry name" value="RT_POL"/>
    <property type="match status" value="1"/>
</dbReference>
<dbReference type="OrthoDB" id="5987559at2759"/>
<keyword evidence="3" id="KW-1185">Reference proteome</keyword>
<comment type="caution">
    <text evidence="2">The sequence shown here is derived from an EMBL/GenBank/DDBJ whole genome shotgun (WGS) entry which is preliminary data.</text>
</comment>
<name>A0A4C1XY98_EUMVA</name>
<dbReference type="PANTHER" id="PTHR36688">
    <property type="entry name" value="ENDO/EXONUCLEASE/PHOSPHATASE DOMAIN-CONTAINING PROTEIN"/>
    <property type="match status" value="1"/>
</dbReference>
<keyword evidence="2" id="KW-0548">Nucleotidyltransferase</keyword>